<accession>A0A930VB88</accession>
<evidence type="ECO:0000313" key="3">
    <source>
        <dbReference type="Proteomes" id="UP000640489"/>
    </source>
</evidence>
<dbReference type="SUPFAM" id="SSF55729">
    <property type="entry name" value="Acyl-CoA N-acyltransferases (Nat)"/>
    <property type="match status" value="1"/>
</dbReference>
<dbReference type="GO" id="GO:0016747">
    <property type="term" value="F:acyltransferase activity, transferring groups other than amino-acyl groups"/>
    <property type="evidence" value="ECO:0007669"/>
    <property type="project" value="InterPro"/>
</dbReference>
<dbReference type="Gene3D" id="3.40.630.30">
    <property type="match status" value="1"/>
</dbReference>
<dbReference type="Pfam" id="PF00583">
    <property type="entry name" value="Acetyltransf_1"/>
    <property type="match status" value="1"/>
</dbReference>
<keyword evidence="3" id="KW-1185">Reference proteome</keyword>
<proteinExistence type="predicted"/>
<dbReference type="Proteomes" id="UP000640489">
    <property type="component" value="Unassembled WGS sequence"/>
</dbReference>
<protein>
    <submittedName>
        <fullName evidence="2">GNAT family N-acetyltransferase</fullName>
    </submittedName>
</protein>
<comment type="caution">
    <text evidence="2">The sequence shown here is derived from an EMBL/GenBank/DDBJ whole genome shotgun (WGS) entry which is preliminary data.</text>
</comment>
<name>A0A930VB88_9ACTN</name>
<evidence type="ECO:0000313" key="2">
    <source>
        <dbReference type="EMBL" id="MBF4764344.1"/>
    </source>
</evidence>
<dbReference type="InterPro" id="IPR016181">
    <property type="entry name" value="Acyl_CoA_acyltransferase"/>
</dbReference>
<reference evidence="2" key="1">
    <citation type="submission" date="2020-11" db="EMBL/GenBank/DDBJ databases">
        <title>Nocardioides sp. nov., isolated from Soil of Cynanchum wilfordii Hemsley rhizosphere.</title>
        <authorList>
            <person name="Lee J.-S."/>
            <person name="Suh M.K."/>
            <person name="Kim J.-S."/>
        </authorList>
    </citation>
    <scope>NUCLEOTIDE SEQUENCE</scope>
    <source>
        <strain evidence="2">KCTC 19275</strain>
    </source>
</reference>
<dbReference type="CDD" id="cd04301">
    <property type="entry name" value="NAT_SF"/>
    <property type="match status" value="1"/>
</dbReference>
<organism evidence="2 3">
    <name type="scientific">Nocardioides islandensis</name>
    <dbReference type="NCBI Taxonomy" id="433663"/>
    <lineage>
        <taxon>Bacteria</taxon>
        <taxon>Bacillati</taxon>
        <taxon>Actinomycetota</taxon>
        <taxon>Actinomycetes</taxon>
        <taxon>Propionibacteriales</taxon>
        <taxon>Nocardioidaceae</taxon>
        <taxon>Nocardioides</taxon>
    </lineage>
</organism>
<sequence length="249" mass="27301">MTPWQLYERGAATLVASWAEYARGAVGASVVRVPGAVVAVFTEEPESLVYNNALADMGLDAEARAAMVAAVEEEYVESGVERYALWVHEGDNAMRAELDDRKYVVTESTRAMGMALRDLDVPRPELELRTAGWSDYVAMLGLGADFQQYADPDAFVVQVALLDGRAAAVGMAYDHQGDCGIYNITTLEDARRRGLGFSLTALMLHEARERGCITASLQSTPMAEGLYSRVGFRDLGRYLEHTPRWALVP</sequence>
<feature type="domain" description="N-acetyltransferase" evidence="1">
    <location>
        <begin position="114"/>
        <end position="249"/>
    </location>
</feature>
<dbReference type="EMBL" id="JADKPN010000008">
    <property type="protein sequence ID" value="MBF4764344.1"/>
    <property type="molecule type" value="Genomic_DNA"/>
</dbReference>
<dbReference type="AlphaFoldDB" id="A0A930VB88"/>
<dbReference type="InterPro" id="IPR000182">
    <property type="entry name" value="GNAT_dom"/>
</dbReference>
<dbReference type="RefSeq" id="WP_194707511.1">
    <property type="nucleotide sequence ID" value="NZ_JADKPN010000008.1"/>
</dbReference>
<dbReference type="PROSITE" id="PS51186">
    <property type="entry name" value="GNAT"/>
    <property type="match status" value="1"/>
</dbReference>
<evidence type="ECO:0000259" key="1">
    <source>
        <dbReference type="PROSITE" id="PS51186"/>
    </source>
</evidence>
<gene>
    <name evidence="2" type="ORF">ISU07_14515</name>
</gene>